<dbReference type="AlphaFoldDB" id="A0A1H5REN1"/>
<dbReference type="EMBL" id="FNUJ01000009">
    <property type="protein sequence ID" value="SEF36098.1"/>
    <property type="molecule type" value="Genomic_DNA"/>
</dbReference>
<dbReference type="PROSITE" id="PS51257">
    <property type="entry name" value="PROKAR_LIPOPROTEIN"/>
    <property type="match status" value="1"/>
</dbReference>
<proteinExistence type="predicted"/>
<keyword evidence="1" id="KW-0732">Signal</keyword>
<gene>
    <name evidence="2" type="ORF">SAMN05421837_109255</name>
</gene>
<evidence type="ECO:0000313" key="3">
    <source>
        <dbReference type="Proteomes" id="UP000198878"/>
    </source>
</evidence>
<feature type="signal peptide" evidence="1">
    <location>
        <begin position="1"/>
        <end position="33"/>
    </location>
</feature>
<reference evidence="3" key="1">
    <citation type="submission" date="2016-10" db="EMBL/GenBank/DDBJ databases">
        <authorList>
            <person name="Varghese N."/>
            <person name="Submissions S."/>
        </authorList>
    </citation>
    <scope>NUCLEOTIDE SEQUENCE [LARGE SCALE GENOMIC DNA]</scope>
    <source>
        <strain evidence="3">DSM 44654</strain>
    </source>
</reference>
<evidence type="ECO:0000256" key="1">
    <source>
        <dbReference type="SAM" id="SignalP"/>
    </source>
</evidence>
<sequence length="305" mass="31370">MWRYLHTVYPRLNPLVAVMLCALFAAGCASTQAAPEQTSGPTPLTASAALGDYATVDYCSLLDVPAVAPGAVETPTFETCRADAAGRTILVGPLAFDSDPNIRPYPYPGPVPDGVAVQQSMFNDRSACTRAITFADGNRLDLSVTDAGDDQASRCGIADAAVGSALTAITAGKVGRLTFPDRSWGQVAPCVLLDQPDLEAVAGRGSRPATGLSGHSCIRGKVGFKLTVQTDEPSAPSETLGGRPAVVRPAGAFCLVDTTQPAQGLPGRRELAELSVVETAGTAGDGTCAQARTAANTIFPLLPTP</sequence>
<dbReference type="Proteomes" id="UP000198878">
    <property type="component" value="Unassembled WGS sequence"/>
</dbReference>
<organism evidence="2 3">
    <name type="scientific">Amycolatopsis pretoriensis</name>
    <dbReference type="NCBI Taxonomy" id="218821"/>
    <lineage>
        <taxon>Bacteria</taxon>
        <taxon>Bacillati</taxon>
        <taxon>Actinomycetota</taxon>
        <taxon>Actinomycetes</taxon>
        <taxon>Pseudonocardiales</taxon>
        <taxon>Pseudonocardiaceae</taxon>
        <taxon>Amycolatopsis</taxon>
    </lineage>
</organism>
<keyword evidence="3" id="KW-1185">Reference proteome</keyword>
<protein>
    <submittedName>
        <fullName evidence="2">Uncharacterized protein</fullName>
    </submittedName>
</protein>
<name>A0A1H5REN1_9PSEU</name>
<evidence type="ECO:0000313" key="2">
    <source>
        <dbReference type="EMBL" id="SEF36098.1"/>
    </source>
</evidence>
<feature type="chain" id="PRO_5011782923" evidence="1">
    <location>
        <begin position="34"/>
        <end position="305"/>
    </location>
</feature>
<accession>A0A1H5REN1</accession>